<evidence type="ECO:0000313" key="1">
    <source>
        <dbReference type="EMBL" id="KOC67349.1"/>
    </source>
</evidence>
<keyword evidence="2" id="KW-1185">Reference proteome</keyword>
<sequence length="66" mass="7438">MFRSSCTKSCKRSANVSVERLNVVSTLYLSTASNLDPSLRSSSGYLQTDPRVEQLAQLVYYLLAYR</sequence>
<dbReference type="EMBL" id="KQ414628">
    <property type="protein sequence ID" value="KOC67349.1"/>
    <property type="molecule type" value="Genomic_DNA"/>
</dbReference>
<proteinExistence type="predicted"/>
<evidence type="ECO:0000313" key="2">
    <source>
        <dbReference type="Proteomes" id="UP000053825"/>
    </source>
</evidence>
<reference evidence="1 2" key="1">
    <citation type="submission" date="2015-07" db="EMBL/GenBank/DDBJ databases">
        <title>The genome of Habropoda laboriosa.</title>
        <authorList>
            <person name="Pan H."/>
            <person name="Kapheim K."/>
        </authorList>
    </citation>
    <scope>NUCLEOTIDE SEQUENCE [LARGE SCALE GENOMIC DNA]</scope>
    <source>
        <strain evidence="1">0110345459</strain>
    </source>
</reference>
<organism evidence="1 2">
    <name type="scientific">Habropoda laboriosa</name>
    <dbReference type="NCBI Taxonomy" id="597456"/>
    <lineage>
        <taxon>Eukaryota</taxon>
        <taxon>Metazoa</taxon>
        <taxon>Ecdysozoa</taxon>
        <taxon>Arthropoda</taxon>
        <taxon>Hexapoda</taxon>
        <taxon>Insecta</taxon>
        <taxon>Pterygota</taxon>
        <taxon>Neoptera</taxon>
        <taxon>Endopterygota</taxon>
        <taxon>Hymenoptera</taxon>
        <taxon>Apocrita</taxon>
        <taxon>Aculeata</taxon>
        <taxon>Apoidea</taxon>
        <taxon>Anthophila</taxon>
        <taxon>Apidae</taxon>
        <taxon>Habropoda</taxon>
    </lineage>
</organism>
<accession>A0A0L7R944</accession>
<dbReference type="AlphaFoldDB" id="A0A0L7R944"/>
<protein>
    <submittedName>
        <fullName evidence="1">Uncharacterized protein</fullName>
    </submittedName>
</protein>
<dbReference type="Proteomes" id="UP000053825">
    <property type="component" value="Unassembled WGS sequence"/>
</dbReference>
<gene>
    <name evidence="1" type="ORF">WH47_09266</name>
</gene>
<name>A0A0L7R944_9HYME</name>